<dbReference type="Proteomes" id="UP001209570">
    <property type="component" value="Unassembled WGS sequence"/>
</dbReference>
<reference evidence="2" key="1">
    <citation type="submission" date="2021-12" db="EMBL/GenBank/DDBJ databases">
        <title>Prjna785345.</title>
        <authorList>
            <person name="Rujirawat T."/>
            <person name="Krajaejun T."/>
        </authorList>
    </citation>
    <scope>NUCLEOTIDE SEQUENCE</scope>
    <source>
        <strain evidence="2">Pi057C3</strain>
    </source>
</reference>
<keyword evidence="3" id="KW-1185">Reference proteome</keyword>
<organism evidence="2 3">
    <name type="scientific">Pythium insidiosum</name>
    <name type="common">Pythiosis disease agent</name>
    <dbReference type="NCBI Taxonomy" id="114742"/>
    <lineage>
        <taxon>Eukaryota</taxon>
        <taxon>Sar</taxon>
        <taxon>Stramenopiles</taxon>
        <taxon>Oomycota</taxon>
        <taxon>Peronosporomycetes</taxon>
        <taxon>Pythiales</taxon>
        <taxon>Pythiaceae</taxon>
        <taxon>Pythium</taxon>
    </lineage>
</organism>
<gene>
    <name evidence="2" type="ORF">P43SY_002648</name>
</gene>
<dbReference type="AlphaFoldDB" id="A0AAD5MA95"/>
<feature type="region of interest" description="Disordered" evidence="1">
    <location>
        <begin position="1"/>
        <end position="78"/>
    </location>
</feature>
<evidence type="ECO:0000313" key="2">
    <source>
        <dbReference type="EMBL" id="KAJ0410316.1"/>
    </source>
</evidence>
<feature type="compositionally biased region" description="Low complexity" evidence="1">
    <location>
        <begin position="44"/>
        <end position="55"/>
    </location>
</feature>
<proteinExistence type="predicted"/>
<accession>A0AAD5MA95</accession>
<feature type="compositionally biased region" description="Low complexity" evidence="1">
    <location>
        <begin position="24"/>
        <end position="33"/>
    </location>
</feature>
<protein>
    <submittedName>
        <fullName evidence="2">Uncharacterized protein</fullName>
    </submittedName>
</protein>
<evidence type="ECO:0000256" key="1">
    <source>
        <dbReference type="SAM" id="MobiDB-lite"/>
    </source>
</evidence>
<feature type="compositionally biased region" description="Basic and acidic residues" evidence="1">
    <location>
        <begin position="61"/>
        <end position="73"/>
    </location>
</feature>
<dbReference type="EMBL" id="JAKCXM010000001">
    <property type="protein sequence ID" value="KAJ0410316.1"/>
    <property type="molecule type" value="Genomic_DNA"/>
</dbReference>
<sequence>MASITPSGSSSPEDKPASPDMQFAAQASDSSQQNVSDISDSDHGSAASRSSSASGLNVDDIVIKTEPTERVDDTPSLPLSCDGYEPAIWAQLFDVDGIDAIDVDDEPMPEIKTEPNHRESLATPDAQTLFMNTAQPIAMYIDHWHHYLDEDLRALPPGVQPLDISRQSSHLTPLPLPPQLAMARGLPSLSQHLATSLREYVSLWVVLVCSAGLNHCNMDSKSADPMEAVPSFPRAPGHLATEGALILTHHVRLERQANGLPYPLSKPIVRDDGVLLVGTQISEWDNKSSGLKNRIFVANYRSFNPSQCVPFIPVRAVRDLQWITAYSAVAAVGSDIHILQVGDANGDRYCRLLDPVRRVHSEIIREIAVLPPTSGSIALPPSSAIIASGGFDETVVIMDLGNTGDPAAATSRLGQ</sequence>
<feature type="compositionally biased region" description="Polar residues" evidence="1">
    <location>
        <begin position="1"/>
        <end position="11"/>
    </location>
</feature>
<comment type="caution">
    <text evidence="2">The sequence shown here is derived from an EMBL/GenBank/DDBJ whole genome shotgun (WGS) entry which is preliminary data.</text>
</comment>
<evidence type="ECO:0000313" key="3">
    <source>
        <dbReference type="Proteomes" id="UP001209570"/>
    </source>
</evidence>
<name>A0AAD5MA95_PYTIN</name>